<gene>
    <name evidence="2" type="ORF">C7H52_01970</name>
</gene>
<evidence type="ECO:0000313" key="3">
    <source>
        <dbReference type="Proteomes" id="UP000238426"/>
    </source>
</evidence>
<organism evidence="2 3">
    <name type="scientific">Aurantibacter aestuarii</name>
    <dbReference type="NCBI Taxonomy" id="1266046"/>
    <lineage>
        <taxon>Bacteria</taxon>
        <taxon>Pseudomonadati</taxon>
        <taxon>Bacteroidota</taxon>
        <taxon>Flavobacteriia</taxon>
        <taxon>Flavobacteriales</taxon>
        <taxon>Flavobacteriaceae</taxon>
        <taxon>Aurantibacter</taxon>
    </lineage>
</organism>
<comment type="caution">
    <text evidence="2">The sequence shown here is derived from an EMBL/GenBank/DDBJ whole genome shotgun (WGS) entry which is preliminary data.</text>
</comment>
<keyword evidence="1" id="KW-0812">Transmembrane</keyword>
<sequence>MKNISLPIRFGLVTTACLIAYFLILGIFNLHTNPLFSIFNGVITGFGIYETINYTKLRDDEHFNYTIGFQNGLITGFIASILFTLFFVIYATEIDPKFISKLLTVFSSDYNVHIGLVAFVVAIMGVTTTIVMTLTCMQFLKKSNNITQKA</sequence>
<feature type="transmembrane region" description="Helical" evidence="1">
    <location>
        <begin position="7"/>
        <end position="28"/>
    </location>
</feature>
<proteinExistence type="predicted"/>
<dbReference type="OrthoDB" id="1450060at2"/>
<evidence type="ECO:0000256" key="1">
    <source>
        <dbReference type="SAM" id="Phobius"/>
    </source>
</evidence>
<keyword evidence="1" id="KW-0472">Membrane</keyword>
<feature type="transmembrane region" description="Helical" evidence="1">
    <location>
        <begin position="73"/>
        <end position="92"/>
    </location>
</feature>
<feature type="transmembrane region" description="Helical" evidence="1">
    <location>
        <begin position="34"/>
        <end position="52"/>
    </location>
</feature>
<protein>
    <submittedName>
        <fullName evidence="2">DUF4199 domain-containing protein</fullName>
    </submittedName>
</protein>
<name>A0A2T1NCB3_9FLAO</name>
<feature type="transmembrane region" description="Helical" evidence="1">
    <location>
        <begin position="112"/>
        <end position="140"/>
    </location>
</feature>
<dbReference type="Pfam" id="PF13858">
    <property type="entry name" value="DUF4199"/>
    <property type="match status" value="1"/>
</dbReference>
<dbReference type="InterPro" id="IPR025250">
    <property type="entry name" value="DUF4199"/>
</dbReference>
<dbReference type="RefSeq" id="WP_106462206.1">
    <property type="nucleotide sequence ID" value="NZ_PXOQ01000007.1"/>
</dbReference>
<dbReference type="AlphaFoldDB" id="A0A2T1NCB3"/>
<evidence type="ECO:0000313" key="2">
    <source>
        <dbReference type="EMBL" id="PSG90064.1"/>
    </source>
</evidence>
<reference evidence="2 3" key="1">
    <citation type="submission" date="2018-03" db="EMBL/GenBank/DDBJ databases">
        <title>Mesoflavibacter sp. HG37 and Mesoflavibacter sp. HG96 sp.nov., two marine bacteria isolated from seawater of Western Pacific Ocean.</title>
        <authorList>
            <person name="Cheng H."/>
            <person name="Wu Y.-H."/>
            <person name="Guo L.-L."/>
            <person name="Xu X.-W."/>
        </authorList>
    </citation>
    <scope>NUCLEOTIDE SEQUENCE [LARGE SCALE GENOMIC DNA]</scope>
    <source>
        <strain evidence="2 3">KCTC 32269</strain>
    </source>
</reference>
<dbReference type="EMBL" id="PXOQ01000007">
    <property type="protein sequence ID" value="PSG90064.1"/>
    <property type="molecule type" value="Genomic_DNA"/>
</dbReference>
<keyword evidence="1" id="KW-1133">Transmembrane helix</keyword>
<dbReference type="Proteomes" id="UP000238426">
    <property type="component" value="Unassembled WGS sequence"/>
</dbReference>
<accession>A0A2T1NCB3</accession>
<keyword evidence="3" id="KW-1185">Reference proteome</keyword>